<name>A0ABR8AI23_9CYAN</name>
<feature type="transmembrane region" description="Helical" evidence="1">
    <location>
        <begin position="74"/>
        <end position="94"/>
    </location>
</feature>
<accession>A0ABR8AI23</accession>
<keyword evidence="3" id="KW-1185">Reference proteome</keyword>
<keyword evidence="1" id="KW-1133">Transmembrane helix</keyword>
<proteinExistence type="predicted"/>
<sequence>MHTTYNQRQIWLLVLIAINIFVSIVHYTDHIIFFDEYPETSLFTPQITHSLWLVMTPLCIAGYYLYIKRAFLSAYFCLYLYIIMSQITLGQYIITPMWHLSLKMNTLILLESVSAIPLLIFVAWSQLFLKESTVNSQ</sequence>
<reference evidence="2 3" key="1">
    <citation type="journal article" date="2020" name="ISME J.">
        <title>Comparative genomics reveals insights into cyanobacterial evolution and habitat adaptation.</title>
        <authorList>
            <person name="Chen M.Y."/>
            <person name="Teng W.K."/>
            <person name="Zhao L."/>
            <person name="Hu C.X."/>
            <person name="Zhou Y.K."/>
            <person name="Han B.P."/>
            <person name="Song L.R."/>
            <person name="Shu W.S."/>
        </authorList>
    </citation>
    <scope>NUCLEOTIDE SEQUENCE [LARGE SCALE GENOMIC DNA]</scope>
    <source>
        <strain evidence="2 3">FACHB-288</strain>
    </source>
</reference>
<protein>
    <submittedName>
        <fullName evidence="2">Uncharacterized protein</fullName>
    </submittedName>
</protein>
<dbReference type="Proteomes" id="UP000658514">
    <property type="component" value="Unassembled WGS sequence"/>
</dbReference>
<gene>
    <name evidence="2" type="ORF">H6G24_30065</name>
</gene>
<evidence type="ECO:0000256" key="1">
    <source>
        <dbReference type="SAM" id="Phobius"/>
    </source>
</evidence>
<comment type="caution">
    <text evidence="2">The sequence shown here is derived from an EMBL/GenBank/DDBJ whole genome shotgun (WGS) entry which is preliminary data.</text>
</comment>
<evidence type="ECO:0000313" key="2">
    <source>
        <dbReference type="EMBL" id="MBD2199671.1"/>
    </source>
</evidence>
<feature type="transmembrane region" description="Helical" evidence="1">
    <location>
        <begin position="47"/>
        <end position="67"/>
    </location>
</feature>
<organism evidence="2 3">
    <name type="scientific">Calothrix parietina FACHB-288</name>
    <dbReference type="NCBI Taxonomy" id="2692896"/>
    <lineage>
        <taxon>Bacteria</taxon>
        <taxon>Bacillati</taxon>
        <taxon>Cyanobacteriota</taxon>
        <taxon>Cyanophyceae</taxon>
        <taxon>Nostocales</taxon>
        <taxon>Calotrichaceae</taxon>
        <taxon>Calothrix</taxon>
    </lineage>
</organism>
<dbReference type="RefSeq" id="WP_190549385.1">
    <property type="nucleotide sequence ID" value="NZ_CAWPNO010000101.1"/>
</dbReference>
<feature type="transmembrane region" description="Helical" evidence="1">
    <location>
        <begin position="106"/>
        <end position="129"/>
    </location>
</feature>
<evidence type="ECO:0000313" key="3">
    <source>
        <dbReference type="Proteomes" id="UP000658514"/>
    </source>
</evidence>
<keyword evidence="1" id="KW-0472">Membrane</keyword>
<feature type="transmembrane region" description="Helical" evidence="1">
    <location>
        <begin position="9"/>
        <end position="27"/>
    </location>
</feature>
<dbReference type="EMBL" id="JACJQH010000065">
    <property type="protein sequence ID" value="MBD2199671.1"/>
    <property type="molecule type" value="Genomic_DNA"/>
</dbReference>
<keyword evidence="1" id="KW-0812">Transmembrane</keyword>